<evidence type="ECO:0000313" key="2">
    <source>
        <dbReference type="EMBL" id="MDO7849701.1"/>
    </source>
</evidence>
<evidence type="ECO:0000313" key="3">
    <source>
        <dbReference type="Proteomes" id="UP001167796"/>
    </source>
</evidence>
<sequence>MSRKLNQLIAHYEAERDMLSAQVQECVEEADYGMAKRFTKGLFGVNRQLQTLYNLRDSHHDEQKASIRHIESLEQMMQREPQQERPYLADWIASEQKKLAEWQAQARSPRPQTTAIAEALRKLLGGRITGFTLHFSQREQLYCTFRLTRRTLIITFPEIKRHRKKYGLPKKRIRGFQRLGFHFYDQGDKLMAFQPLATEAEIGGVIRMLTHIAFELFYFREFEQESYLSYYEPTAQ</sequence>
<keyword evidence="1" id="KW-0175">Coiled coil</keyword>
<comment type="caution">
    <text evidence="2">The sequence shown here is derived from an EMBL/GenBank/DDBJ whole genome shotgun (WGS) entry which is preliminary data.</text>
</comment>
<dbReference type="RefSeq" id="WP_305014367.1">
    <property type="nucleotide sequence ID" value="NZ_JAUQSX010000020.1"/>
</dbReference>
<accession>A0ABT9AIK2</accession>
<organism evidence="2 3">
    <name type="scientific">Hymenobacter mellowenesis</name>
    <dbReference type="NCBI Taxonomy" id="3063995"/>
    <lineage>
        <taxon>Bacteria</taxon>
        <taxon>Pseudomonadati</taxon>
        <taxon>Bacteroidota</taxon>
        <taxon>Cytophagia</taxon>
        <taxon>Cytophagales</taxon>
        <taxon>Hymenobacteraceae</taxon>
        <taxon>Hymenobacter</taxon>
    </lineage>
</organism>
<reference evidence="2" key="1">
    <citation type="submission" date="2023-07" db="EMBL/GenBank/DDBJ databases">
        <authorList>
            <person name="Kim M.K."/>
        </authorList>
    </citation>
    <scope>NUCLEOTIDE SEQUENCE</scope>
    <source>
        <strain evidence="2">M29</strain>
    </source>
</reference>
<evidence type="ECO:0000256" key="1">
    <source>
        <dbReference type="SAM" id="Coils"/>
    </source>
</evidence>
<name>A0ABT9AIK2_9BACT</name>
<dbReference type="EMBL" id="JAUQSX010000020">
    <property type="protein sequence ID" value="MDO7849701.1"/>
    <property type="molecule type" value="Genomic_DNA"/>
</dbReference>
<keyword evidence="3" id="KW-1185">Reference proteome</keyword>
<gene>
    <name evidence="2" type="ORF">Q5H92_25285</name>
</gene>
<proteinExistence type="predicted"/>
<protein>
    <submittedName>
        <fullName evidence="2">Uncharacterized protein</fullName>
    </submittedName>
</protein>
<dbReference type="Proteomes" id="UP001167796">
    <property type="component" value="Unassembled WGS sequence"/>
</dbReference>
<feature type="coiled-coil region" evidence="1">
    <location>
        <begin position="2"/>
        <end position="29"/>
    </location>
</feature>